<dbReference type="PANTHER" id="PTHR43133:SF46">
    <property type="entry name" value="RNA POLYMERASE SIGMA-70 FACTOR ECF SUBFAMILY"/>
    <property type="match status" value="1"/>
</dbReference>
<dbReference type="Pfam" id="PF04542">
    <property type="entry name" value="Sigma70_r2"/>
    <property type="match status" value="1"/>
</dbReference>
<dbReference type="InterPro" id="IPR039425">
    <property type="entry name" value="RNA_pol_sigma-70-like"/>
</dbReference>
<dbReference type="InterPro" id="IPR013325">
    <property type="entry name" value="RNA_pol_sigma_r2"/>
</dbReference>
<accession>A0AA49GS74</accession>
<evidence type="ECO:0000313" key="7">
    <source>
        <dbReference type="EMBL" id="WKN38974.1"/>
    </source>
</evidence>
<keyword evidence="2" id="KW-0805">Transcription regulation</keyword>
<dbReference type="InterPro" id="IPR036388">
    <property type="entry name" value="WH-like_DNA-bd_sf"/>
</dbReference>
<keyword evidence="3" id="KW-0731">Sigma factor</keyword>
<dbReference type="EMBL" id="CP120682">
    <property type="protein sequence ID" value="WKN38974.1"/>
    <property type="molecule type" value="Genomic_DNA"/>
</dbReference>
<comment type="similarity">
    <text evidence="1">Belongs to the sigma-70 factor family. ECF subfamily.</text>
</comment>
<name>A0AA49GS74_9BACT</name>
<dbReference type="InterPro" id="IPR007627">
    <property type="entry name" value="RNA_pol_sigma70_r2"/>
</dbReference>
<evidence type="ECO:0000259" key="5">
    <source>
        <dbReference type="Pfam" id="PF04542"/>
    </source>
</evidence>
<dbReference type="NCBIfam" id="TIGR02937">
    <property type="entry name" value="sigma70-ECF"/>
    <property type="match status" value="1"/>
</dbReference>
<sequence length="184" mass="21757">MESPMIWEQIRADSEVAFGEFFNQQWQRCFSLAHTILQDQKQAEDVVQDIFIDIWSRRKSLELQNPEAYLTRMVKNKVFSTLSRTPIPEHNIELLENLLHQSSPEDQYILEELRVKVDQVVEALPPRCRQVYQLRRYENMSVAEIADKLGMSIRTVENHLYQATRVLKNKISPITILLIIDRFI</sequence>
<evidence type="ECO:0000256" key="2">
    <source>
        <dbReference type="ARBA" id="ARBA00023015"/>
    </source>
</evidence>
<dbReference type="Pfam" id="PF08281">
    <property type="entry name" value="Sigma70_r4_2"/>
    <property type="match status" value="1"/>
</dbReference>
<dbReference type="SUPFAM" id="SSF88946">
    <property type="entry name" value="Sigma2 domain of RNA polymerase sigma factors"/>
    <property type="match status" value="1"/>
</dbReference>
<keyword evidence="4" id="KW-0804">Transcription</keyword>
<dbReference type="SUPFAM" id="SSF88659">
    <property type="entry name" value="Sigma3 and sigma4 domains of RNA polymerase sigma factors"/>
    <property type="match status" value="1"/>
</dbReference>
<reference evidence="7" key="1">
    <citation type="journal article" date="2023" name="Comput. Struct. Biotechnol. J.">
        <title>Discovery of a novel marine Bacteroidetes with a rich repertoire of carbohydrate-active enzymes.</title>
        <authorList>
            <person name="Chen B."/>
            <person name="Liu G."/>
            <person name="Chen Q."/>
            <person name="Wang H."/>
            <person name="Liu L."/>
            <person name="Tang K."/>
        </authorList>
    </citation>
    <scope>NUCLEOTIDE SEQUENCE</scope>
    <source>
        <strain evidence="7">TK19036</strain>
    </source>
</reference>
<dbReference type="NCBIfam" id="TIGR02985">
    <property type="entry name" value="Sig70_bacteroi1"/>
    <property type="match status" value="1"/>
</dbReference>
<dbReference type="CDD" id="cd06171">
    <property type="entry name" value="Sigma70_r4"/>
    <property type="match status" value="1"/>
</dbReference>
<feature type="domain" description="RNA polymerase sigma-70 region 2" evidence="5">
    <location>
        <begin position="30"/>
        <end position="82"/>
    </location>
</feature>
<evidence type="ECO:0000256" key="4">
    <source>
        <dbReference type="ARBA" id="ARBA00023163"/>
    </source>
</evidence>
<dbReference type="PANTHER" id="PTHR43133">
    <property type="entry name" value="RNA POLYMERASE ECF-TYPE SIGMA FACTO"/>
    <property type="match status" value="1"/>
</dbReference>
<dbReference type="InterPro" id="IPR013324">
    <property type="entry name" value="RNA_pol_sigma_r3/r4-like"/>
</dbReference>
<dbReference type="Gene3D" id="1.10.10.10">
    <property type="entry name" value="Winged helix-like DNA-binding domain superfamily/Winged helix DNA-binding domain"/>
    <property type="match status" value="1"/>
</dbReference>
<reference evidence="7" key="2">
    <citation type="journal article" date="2024" name="Antonie Van Leeuwenhoek">
        <title>Roseihalotalea indica gen. nov., sp. nov., a halophilic Bacteroidetes from mesopelagic Southwest Indian Ocean with higher carbohydrate metabolic potential.</title>
        <authorList>
            <person name="Chen B."/>
            <person name="Zhang M."/>
            <person name="Lin D."/>
            <person name="Ye J."/>
            <person name="Tang K."/>
        </authorList>
    </citation>
    <scope>NUCLEOTIDE SEQUENCE</scope>
    <source>
        <strain evidence="7">TK19036</strain>
    </source>
</reference>
<dbReference type="InterPro" id="IPR014284">
    <property type="entry name" value="RNA_pol_sigma-70_dom"/>
</dbReference>
<dbReference type="AlphaFoldDB" id="A0AA49GS74"/>
<proteinExistence type="inferred from homology"/>
<dbReference type="Gene3D" id="1.10.1740.10">
    <property type="match status" value="1"/>
</dbReference>
<gene>
    <name evidence="7" type="ORF">K4G66_09695</name>
</gene>
<protein>
    <submittedName>
        <fullName evidence="7">RNA polymerase sigma-70 factor</fullName>
    </submittedName>
</protein>
<feature type="domain" description="RNA polymerase sigma factor 70 region 4 type 2" evidence="6">
    <location>
        <begin position="115"/>
        <end position="163"/>
    </location>
</feature>
<dbReference type="InterPro" id="IPR013249">
    <property type="entry name" value="RNA_pol_sigma70_r4_t2"/>
</dbReference>
<evidence type="ECO:0000256" key="3">
    <source>
        <dbReference type="ARBA" id="ARBA00023082"/>
    </source>
</evidence>
<dbReference type="GO" id="GO:0006352">
    <property type="term" value="P:DNA-templated transcription initiation"/>
    <property type="evidence" value="ECO:0007669"/>
    <property type="project" value="InterPro"/>
</dbReference>
<evidence type="ECO:0000259" key="6">
    <source>
        <dbReference type="Pfam" id="PF08281"/>
    </source>
</evidence>
<evidence type="ECO:0000256" key="1">
    <source>
        <dbReference type="ARBA" id="ARBA00010641"/>
    </source>
</evidence>
<dbReference type="GO" id="GO:0016987">
    <property type="term" value="F:sigma factor activity"/>
    <property type="evidence" value="ECO:0007669"/>
    <property type="project" value="UniProtKB-KW"/>
</dbReference>
<dbReference type="GO" id="GO:0003677">
    <property type="term" value="F:DNA binding"/>
    <property type="evidence" value="ECO:0007669"/>
    <property type="project" value="InterPro"/>
</dbReference>
<dbReference type="InterPro" id="IPR014327">
    <property type="entry name" value="RNA_pol_sigma70_bacteroid"/>
</dbReference>
<organism evidence="7">
    <name type="scientific">Roseihalotalea indica</name>
    <dbReference type="NCBI Taxonomy" id="2867963"/>
    <lineage>
        <taxon>Bacteria</taxon>
        <taxon>Pseudomonadati</taxon>
        <taxon>Bacteroidota</taxon>
        <taxon>Cytophagia</taxon>
        <taxon>Cytophagales</taxon>
        <taxon>Catalimonadaceae</taxon>
        <taxon>Roseihalotalea</taxon>
    </lineage>
</organism>